<dbReference type="AlphaFoldDB" id="A0AAV8X6F7"/>
<protein>
    <submittedName>
        <fullName evidence="2">Uncharacterized protein</fullName>
    </submittedName>
</protein>
<gene>
    <name evidence="2" type="ORF">NQ314_013408</name>
</gene>
<dbReference type="EMBL" id="JANEYF010003732">
    <property type="protein sequence ID" value="KAJ8934367.1"/>
    <property type="molecule type" value="Genomic_DNA"/>
</dbReference>
<evidence type="ECO:0000313" key="3">
    <source>
        <dbReference type="Proteomes" id="UP001162156"/>
    </source>
</evidence>
<accession>A0AAV8X6F7</accession>
<organism evidence="2 3">
    <name type="scientific">Rhamnusium bicolor</name>
    <dbReference type="NCBI Taxonomy" id="1586634"/>
    <lineage>
        <taxon>Eukaryota</taxon>
        <taxon>Metazoa</taxon>
        <taxon>Ecdysozoa</taxon>
        <taxon>Arthropoda</taxon>
        <taxon>Hexapoda</taxon>
        <taxon>Insecta</taxon>
        <taxon>Pterygota</taxon>
        <taxon>Neoptera</taxon>
        <taxon>Endopterygota</taxon>
        <taxon>Coleoptera</taxon>
        <taxon>Polyphaga</taxon>
        <taxon>Cucujiformia</taxon>
        <taxon>Chrysomeloidea</taxon>
        <taxon>Cerambycidae</taxon>
        <taxon>Lepturinae</taxon>
        <taxon>Rhagiini</taxon>
        <taxon>Rhamnusium</taxon>
    </lineage>
</organism>
<sequence>MGKNQNYNNNQKHANIMLKIDDKFELVTSSPTVHVESTPPVISLDPSLLKNHPLNFKSSDNIATPPAEAPLMNKR</sequence>
<dbReference type="Proteomes" id="UP001162156">
    <property type="component" value="Unassembled WGS sequence"/>
</dbReference>
<comment type="caution">
    <text evidence="2">The sequence shown here is derived from an EMBL/GenBank/DDBJ whole genome shotgun (WGS) entry which is preliminary data.</text>
</comment>
<feature type="region of interest" description="Disordered" evidence="1">
    <location>
        <begin position="55"/>
        <end position="75"/>
    </location>
</feature>
<reference evidence="2" key="1">
    <citation type="journal article" date="2023" name="Insect Mol. Biol.">
        <title>Genome sequencing provides insights into the evolution of gene families encoding plant cell wall-degrading enzymes in longhorned beetles.</title>
        <authorList>
            <person name="Shin N.R."/>
            <person name="Okamura Y."/>
            <person name="Kirsch R."/>
            <person name="Pauchet Y."/>
        </authorList>
    </citation>
    <scope>NUCLEOTIDE SEQUENCE</scope>
    <source>
        <strain evidence="2">RBIC_L_NR</strain>
    </source>
</reference>
<evidence type="ECO:0000313" key="2">
    <source>
        <dbReference type="EMBL" id="KAJ8934367.1"/>
    </source>
</evidence>
<name>A0AAV8X6F7_9CUCU</name>
<proteinExistence type="predicted"/>
<keyword evidence="3" id="KW-1185">Reference proteome</keyword>
<evidence type="ECO:0000256" key="1">
    <source>
        <dbReference type="SAM" id="MobiDB-lite"/>
    </source>
</evidence>